<gene>
    <name evidence="8" type="ORF">MICAC_2790032</name>
</gene>
<dbReference type="Proteomes" id="UP000003480">
    <property type="component" value="Unassembled WGS sequence"/>
</dbReference>
<evidence type="ECO:0000256" key="7">
    <source>
        <dbReference type="RuleBase" id="RU362044"/>
    </source>
</evidence>
<evidence type="ECO:0000256" key="1">
    <source>
        <dbReference type="ARBA" id="ARBA00004141"/>
    </source>
</evidence>
<comment type="subcellular location">
    <subcellularLocation>
        <location evidence="1">Membrane</location>
        <topology evidence="1">Multi-pass membrane protein</topology>
    </subcellularLocation>
</comment>
<evidence type="ECO:0000313" key="9">
    <source>
        <dbReference type="Proteomes" id="UP000003480"/>
    </source>
</evidence>
<dbReference type="PANTHER" id="PTHR30188">
    <property type="entry name" value="ABC TRANSPORTER PERMEASE PROTEIN-RELATED"/>
    <property type="match status" value="1"/>
</dbReference>
<evidence type="ECO:0000313" key="8">
    <source>
        <dbReference type="EMBL" id="CCI01980.1"/>
    </source>
</evidence>
<evidence type="ECO:0000256" key="6">
    <source>
        <dbReference type="ARBA" id="ARBA00023136"/>
    </source>
</evidence>
<comment type="similarity">
    <text evidence="2 7">Belongs to the MlaE permease family.</text>
</comment>
<dbReference type="AlphaFoldDB" id="I4G219"/>
<feature type="transmembrane region" description="Helical" evidence="7">
    <location>
        <begin position="280"/>
        <end position="304"/>
    </location>
</feature>
<dbReference type="EMBL" id="CAIJ01000200">
    <property type="protein sequence ID" value="CCI01980.1"/>
    <property type="molecule type" value="Genomic_DNA"/>
</dbReference>
<keyword evidence="4 7" id="KW-0812">Transmembrane</keyword>
<dbReference type="GO" id="GO:0005548">
    <property type="term" value="F:phospholipid transporter activity"/>
    <property type="evidence" value="ECO:0007669"/>
    <property type="project" value="TreeGrafter"/>
</dbReference>
<feature type="transmembrane region" description="Helical" evidence="7">
    <location>
        <begin position="40"/>
        <end position="57"/>
    </location>
</feature>
<evidence type="ECO:0000256" key="4">
    <source>
        <dbReference type="ARBA" id="ARBA00022692"/>
    </source>
</evidence>
<keyword evidence="3" id="KW-0813">Transport</keyword>
<reference evidence="8 9" key="1">
    <citation type="submission" date="2012-04" db="EMBL/GenBank/DDBJ databases">
        <authorList>
            <person name="Genoscope - CEA"/>
        </authorList>
    </citation>
    <scope>NUCLEOTIDE SEQUENCE [LARGE SCALE GENOMIC DNA]</scope>
    <source>
        <strain evidence="8 9">9443</strain>
    </source>
</reference>
<evidence type="ECO:0000256" key="2">
    <source>
        <dbReference type="ARBA" id="ARBA00007556"/>
    </source>
</evidence>
<protein>
    <submittedName>
        <fullName evidence="8">Uncharacterized protein</fullName>
    </submittedName>
</protein>
<dbReference type="Pfam" id="PF02405">
    <property type="entry name" value="MlaE"/>
    <property type="match status" value="1"/>
</dbReference>
<evidence type="ECO:0000256" key="5">
    <source>
        <dbReference type="ARBA" id="ARBA00022989"/>
    </source>
</evidence>
<proteinExistence type="inferred from homology"/>
<dbReference type="GO" id="GO:0043190">
    <property type="term" value="C:ATP-binding cassette (ABC) transporter complex"/>
    <property type="evidence" value="ECO:0007669"/>
    <property type="project" value="InterPro"/>
</dbReference>
<sequence>MRYTKILTPDSSKPKTLYLTTREIAITGFGIRRQNRIDFSLVRSILGTMKNLLAIFSKELSSWFRRCWLAVLLTGRVFYFLFTRQPDWRVTQEQMVAAGPASLIIAMITAAVIGMIFTIQVAREFQALGAGSMVGGILALALGRELCPIMMAIVVAGRVGSAFAAEIGTMKVTEQIDALYMLKTDPVEYLVLPRLIACCLMVPALSIMALLIGLGSGLLVGQSLYGIANSVFLDSVRGFLRVGDVLSGPVKGLVFGALIAIIGCNWGLTTDGGAKGVGQATTAAVVTMLLAIFVSNLLMTWILFQGSGNSSVLFGQ</sequence>
<dbReference type="NCBIfam" id="TIGR00056">
    <property type="entry name" value="MlaE family lipid ABC transporter permease subunit"/>
    <property type="match status" value="1"/>
</dbReference>
<organism evidence="8 9">
    <name type="scientific">Microcystis aeruginosa PCC 9443</name>
    <dbReference type="NCBI Taxonomy" id="1160281"/>
    <lineage>
        <taxon>Bacteria</taxon>
        <taxon>Bacillati</taxon>
        <taxon>Cyanobacteriota</taxon>
        <taxon>Cyanophyceae</taxon>
        <taxon>Oscillatoriophycideae</taxon>
        <taxon>Chroococcales</taxon>
        <taxon>Microcystaceae</taxon>
        <taxon>Microcystis</taxon>
    </lineage>
</organism>
<dbReference type="InterPro" id="IPR003453">
    <property type="entry name" value="ABC_MlaE_roteobac"/>
</dbReference>
<evidence type="ECO:0000256" key="3">
    <source>
        <dbReference type="ARBA" id="ARBA00022448"/>
    </source>
</evidence>
<dbReference type="HOGENOM" id="CLU_045686_1_0_3"/>
<keyword evidence="5 7" id="KW-1133">Transmembrane helix</keyword>
<comment type="caution">
    <text evidence="8">The sequence shown here is derived from an EMBL/GenBank/DDBJ whole genome shotgun (WGS) entry which is preliminary data.</text>
</comment>
<feature type="transmembrane region" description="Helical" evidence="7">
    <location>
        <begin position="248"/>
        <end position="268"/>
    </location>
</feature>
<feature type="transmembrane region" description="Helical" evidence="7">
    <location>
        <begin position="195"/>
        <end position="228"/>
    </location>
</feature>
<feature type="transmembrane region" description="Helical" evidence="7">
    <location>
        <begin position="63"/>
        <end position="83"/>
    </location>
</feature>
<feature type="transmembrane region" description="Helical" evidence="7">
    <location>
        <begin position="95"/>
        <end position="119"/>
    </location>
</feature>
<accession>I4G219</accession>
<name>I4G219_MICAE</name>
<keyword evidence="6 7" id="KW-0472">Membrane</keyword>
<dbReference type="PANTHER" id="PTHR30188:SF4">
    <property type="entry name" value="PROTEIN TRIGALACTOSYLDIACYLGLYCEROL 1, CHLOROPLASTIC"/>
    <property type="match status" value="1"/>
</dbReference>
<dbReference type="InterPro" id="IPR030802">
    <property type="entry name" value="Permease_MalE"/>
</dbReference>